<protein>
    <submittedName>
        <fullName evidence="8">Uncharacterized protein</fullName>
    </submittedName>
</protein>
<evidence type="ECO:0000313" key="8">
    <source>
        <dbReference type="EMBL" id="CAB0029133.1"/>
    </source>
</evidence>
<name>A0A6H5HXX1_9HYME</name>
<dbReference type="OrthoDB" id="5842105at2759"/>
<dbReference type="GO" id="GO:0016567">
    <property type="term" value="P:protein ubiquitination"/>
    <property type="evidence" value="ECO:0007669"/>
    <property type="project" value="UniProtKB-UniPathway"/>
</dbReference>
<dbReference type="Gene3D" id="3.10.590.10">
    <property type="entry name" value="ph1033 like domains"/>
    <property type="match status" value="1"/>
</dbReference>
<keyword evidence="3" id="KW-0862">Zinc</keyword>
<sequence length="1172" mass="130825">MFVLKSLRRKFSSRKQRNDVNKIRPAQPVAAAAAPPLQQQQQQPTRRRIEKSATVTATAAATRTAAGARDAAVAAAAATVAARANSVAATAVAAPTTRSKSFHGTRPNPADPDCHHCSRRSSNTSSSSSDNNGNDDDNAALSITNVNDDSLLDVDDCQKNEASDEEGVAAKSSTSLTTNVSTSPSSTTTTTRTSTRRNICACSNCRGLAQLVECAVCLECLQGGRIRCCPVCANAVCQGCAGRLKHCAFCRSARPLEPNRALERFVDRLVLPCRNARQGCERDCTGETRRGHEATCRYGQIECPVGRTTIKCGWLGTTREIAEHLDEHHKLRVLEGRAFALEIGQFRAKISHETRGCIYTICLSCHDQLFVIKIHLKRMQLRLSCQRLGWTRELDDGLAADESSSPGYGIAVQTSSSYECRRKVKFFVPMGRYEREIKEFTVDCKKLLRKDHNVTEAPPTDDCPCGAGENHDMVKIQMRVKRLDEDEKINDNIFVDHRSAGLVSHIQNQQDHRCSDSVIVHGPVPEIYPKIIKKMHHAQPRSATAAAQQPASLPAAWPGGLFGSSAVAAAAEHSAAACSSQQQRWWRRDYNTRRVQNRAPAKTMRYIYKVYIHIVLNLFKMDSNEKNDKAKKHDKSEKREKPERKVKEEVVEKNSKNKHDEDKEKNDKNTDDNANLSGGENDAGDELKIGADETYDTRSEVSSSSSESESEEESEEDDDDSSTKSQDSDSSKSSKEATKRNNSRSAVKRRLSRDSSSSPEPNKRARSKESSKSKSKSNSSSKTYDYTTKLNYLFRDARFFIIKSNNAENVTLSKAKGVWSTLPQNEANLNSAYKECRNVLLIFSVKESGKFAGFARLSTESRRDGTPVSWVLPPGLSAKALGGVFKVDWICRKELPFTSTLHLYNPWNDGKQVKIGRDGQEIEPRVAEELCRLFPEDDGIEMTPILRKSKEAAKHVVKSTSNRHRDRTVITPRFIRTRGRGRRLFLTSRSRLASLARGDHLGNDHRNHRDPHRYPGWFNRAGYAKSVYNPIDEKNFSHSMVTSLFHAIFFFLATPPRGYSGAAAQAAAEAYVADYMRSMHQLPRLPYPISYDTLAAAPPPPPRYYEGLPLPPDYGAAAAAAVAKNFEKRSYERSVDEFLWRTSRSGSSSSRHEHSSRSSRDHHHHHRHRDRK</sequence>
<feature type="region of interest" description="Disordered" evidence="5">
    <location>
        <begin position="1141"/>
        <end position="1172"/>
    </location>
</feature>
<keyword evidence="2 4" id="KW-0863">Zinc-finger</keyword>
<dbReference type="Pfam" id="PF21361">
    <property type="entry name" value="Sina_ZnF"/>
    <property type="match status" value="1"/>
</dbReference>
<dbReference type="PANTHER" id="PTHR12357">
    <property type="entry name" value="YTH YT521-B HOMOLOGY DOMAIN-CONTAINING"/>
    <property type="match status" value="1"/>
</dbReference>
<evidence type="ECO:0000313" key="9">
    <source>
        <dbReference type="Proteomes" id="UP000479190"/>
    </source>
</evidence>
<evidence type="ECO:0000259" key="6">
    <source>
        <dbReference type="PROSITE" id="PS50882"/>
    </source>
</evidence>
<evidence type="ECO:0000256" key="1">
    <source>
        <dbReference type="ARBA" id="ARBA00022723"/>
    </source>
</evidence>
<evidence type="ECO:0000259" key="7">
    <source>
        <dbReference type="PROSITE" id="PS51081"/>
    </source>
</evidence>
<feature type="compositionally biased region" description="Basic and acidic residues" evidence="5">
    <location>
        <begin position="1150"/>
        <end position="1159"/>
    </location>
</feature>
<dbReference type="PROSITE" id="PS50882">
    <property type="entry name" value="YTH"/>
    <property type="match status" value="1"/>
</dbReference>
<dbReference type="GO" id="GO:0000381">
    <property type="term" value="P:regulation of alternative mRNA splicing, via spliceosome"/>
    <property type="evidence" value="ECO:0007669"/>
    <property type="project" value="TreeGrafter"/>
</dbReference>
<feature type="compositionally biased region" description="Low complexity" evidence="5">
    <location>
        <begin position="89"/>
        <end position="98"/>
    </location>
</feature>
<dbReference type="GO" id="GO:0000398">
    <property type="term" value="P:mRNA splicing, via spliceosome"/>
    <property type="evidence" value="ECO:0007669"/>
    <property type="project" value="TreeGrafter"/>
</dbReference>
<feature type="domain" description="SIAH-type" evidence="7">
    <location>
        <begin position="268"/>
        <end position="330"/>
    </location>
</feature>
<reference evidence="8 9" key="1">
    <citation type="submission" date="2020-02" db="EMBL/GenBank/DDBJ databases">
        <authorList>
            <person name="Ferguson B K."/>
        </authorList>
    </citation>
    <scope>NUCLEOTIDE SEQUENCE [LARGE SCALE GENOMIC DNA]</scope>
</reference>
<feature type="compositionally biased region" description="Basic residues" evidence="5">
    <location>
        <begin position="1160"/>
        <end position="1172"/>
    </location>
</feature>
<dbReference type="UniPathway" id="UPA00143"/>
<dbReference type="InterPro" id="IPR045168">
    <property type="entry name" value="YTH_prot"/>
</dbReference>
<gene>
    <name evidence="8" type="ORF">TBRA_LOCUS1212</name>
</gene>
<feature type="compositionally biased region" description="Low complexity" evidence="5">
    <location>
        <begin position="120"/>
        <end position="132"/>
    </location>
</feature>
<feature type="compositionally biased region" description="Acidic residues" evidence="5">
    <location>
        <begin position="708"/>
        <end position="720"/>
    </location>
</feature>
<dbReference type="Pfam" id="PF04146">
    <property type="entry name" value="YTH"/>
    <property type="match status" value="1"/>
</dbReference>
<dbReference type="PROSITE" id="PS51081">
    <property type="entry name" value="ZF_SIAH"/>
    <property type="match status" value="1"/>
</dbReference>
<dbReference type="InterPro" id="IPR007275">
    <property type="entry name" value="YTH_domain"/>
</dbReference>
<dbReference type="SUPFAM" id="SSF49599">
    <property type="entry name" value="TRAF domain-like"/>
    <property type="match status" value="1"/>
</dbReference>
<feature type="region of interest" description="Disordered" evidence="5">
    <location>
        <begin position="89"/>
        <end position="141"/>
    </location>
</feature>
<feature type="compositionally biased region" description="Basic and acidic residues" evidence="5">
    <location>
        <begin position="726"/>
        <end position="739"/>
    </location>
</feature>
<feature type="compositionally biased region" description="Basic and acidic residues" evidence="5">
    <location>
        <begin position="761"/>
        <end position="772"/>
    </location>
</feature>
<evidence type="ECO:0000256" key="4">
    <source>
        <dbReference type="PROSITE-ProRule" id="PRU00455"/>
    </source>
</evidence>
<organism evidence="8 9">
    <name type="scientific">Trichogramma brassicae</name>
    <dbReference type="NCBI Taxonomy" id="86971"/>
    <lineage>
        <taxon>Eukaryota</taxon>
        <taxon>Metazoa</taxon>
        <taxon>Ecdysozoa</taxon>
        <taxon>Arthropoda</taxon>
        <taxon>Hexapoda</taxon>
        <taxon>Insecta</taxon>
        <taxon>Pterygota</taxon>
        <taxon>Neoptera</taxon>
        <taxon>Endopterygota</taxon>
        <taxon>Hymenoptera</taxon>
        <taxon>Apocrita</taxon>
        <taxon>Proctotrupomorpha</taxon>
        <taxon>Chalcidoidea</taxon>
        <taxon>Trichogrammatidae</taxon>
        <taxon>Trichogramma</taxon>
    </lineage>
</organism>
<dbReference type="EMBL" id="CADCXV010000258">
    <property type="protein sequence ID" value="CAB0029133.1"/>
    <property type="molecule type" value="Genomic_DNA"/>
</dbReference>
<dbReference type="InterPro" id="IPR013010">
    <property type="entry name" value="Znf_SIAH"/>
</dbReference>
<feature type="compositionally biased region" description="Basic and acidic residues" evidence="5">
    <location>
        <begin position="634"/>
        <end position="671"/>
    </location>
</feature>
<feature type="region of interest" description="Disordered" evidence="5">
    <location>
        <begin position="13"/>
        <end position="49"/>
    </location>
</feature>
<feature type="region of interest" description="Disordered" evidence="5">
    <location>
        <begin position="626"/>
        <end position="783"/>
    </location>
</feature>
<dbReference type="GO" id="GO:1990247">
    <property type="term" value="F:N6-methyladenosine-containing RNA reader activity"/>
    <property type="evidence" value="ECO:0007669"/>
    <property type="project" value="TreeGrafter"/>
</dbReference>
<evidence type="ECO:0000256" key="3">
    <source>
        <dbReference type="ARBA" id="ARBA00022833"/>
    </source>
</evidence>
<dbReference type="PANTHER" id="PTHR12357:SF3">
    <property type="entry name" value="YTH DOMAIN-CONTAINING PROTEIN 1"/>
    <property type="match status" value="1"/>
</dbReference>
<dbReference type="GO" id="GO:0003729">
    <property type="term" value="F:mRNA binding"/>
    <property type="evidence" value="ECO:0007669"/>
    <property type="project" value="TreeGrafter"/>
</dbReference>
<accession>A0A6H5HXX1</accession>
<proteinExistence type="predicted"/>
<feature type="compositionally biased region" description="Low complexity" evidence="5">
    <location>
        <begin position="172"/>
        <end position="191"/>
    </location>
</feature>
<dbReference type="InterPro" id="IPR013083">
    <property type="entry name" value="Znf_RING/FYVE/PHD"/>
</dbReference>
<feature type="compositionally biased region" description="Low complexity" evidence="5">
    <location>
        <begin position="25"/>
        <end position="44"/>
    </location>
</feature>
<keyword evidence="9" id="KW-1185">Reference proteome</keyword>
<dbReference type="AlphaFoldDB" id="A0A6H5HXX1"/>
<feature type="region of interest" description="Disordered" evidence="5">
    <location>
        <begin position="163"/>
        <end position="191"/>
    </location>
</feature>
<dbReference type="CDD" id="cd21134">
    <property type="entry name" value="YTH"/>
    <property type="match status" value="1"/>
</dbReference>
<dbReference type="GO" id="GO:0008270">
    <property type="term" value="F:zinc ion binding"/>
    <property type="evidence" value="ECO:0007669"/>
    <property type="project" value="UniProtKB-KW"/>
</dbReference>
<evidence type="ECO:0000256" key="5">
    <source>
        <dbReference type="SAM" id="MobiDB-lite"/>
    </source>
</evidence>
<dbReference type="GO" id="GO:0005654">
    <property type="term" value="C:nucleoplasm"/>
    <property type="evidence" value="ECO:0007669"/>
    <property type="project" value="TreeGrafter"/>
</dbReference>
<feature type="domain" description="YTH" evidence="6">
    <location>
        <begin position="797"/>
        <end position="934"/>
    </location>
</feature>
<evidence type="ECO:0000256" key="2">
    <source>
        <dbReference type="ARBA" id="ARBA00022771"/>
    </source>
</evidence>
<keyword evidence="1" id="KW-0479">Metal-binding</keyword>
<feature type="compositionally biased region" description="Basic and acidic residues" evidence="5">
    <location>
        <begin position="685"/>
        <end position="699"/>
    </location>
</feature>
<dbReference type="Proteomes" id="UP000479190">
    <property type="component" value="Unassembled WGS sequence"/>
</dbReference>
<dbReference type="Gene3D" id="3.30.40.10">
    <property type="entry name" value="Zinc/RING finger domain, C3HC4 (zinc finger)"/>
    <property type="match status" value="1"/>
</dbReference>